<dbReference type="GO" id="GO:0051479">
    <property type="term" value="P:mannosylglycerate biosynthetic process"/>
    <property type="evidence" value="ECO:0007669"/>
    <property type="project" value="InterPro"/>
</dbReference>
<dbReference type="SUPFAM" id="SSF53448">
    <property type="entry name" value="Nucleotide-diphospho-sugar transferases"/>
    <property type="match status" value="1"/>
</dbReference>
<dbReference type="GO" id="GO:0005737">
    <property type="term" value="C:cytoplasm"/>
    <property type="evidence" value="ECO:0007669"/>
    <property type="project" value="InterPro"/>
</dbReference>
<proteinExistence type="predicted"/>
<keyword evidence="3" id="KW-1185">Reference proteome</keyword>
<dbReference type="InterPro" id="IPR012812">
    <property type="entry name" value="Osmo_MPG_synth"/>
</dbReference>
<evidence type="ECO:0000313" key="2">
    <source>
        <dbReference type="EMBL" id="QRD06214.1"/>
    </source>
</evidence>
<accession>A0A7U2IAF0</accession>
<dbReference type="OMA" id="MVRLHWR"/>
<feature type="compositionally biased region" description="Low complexity" evidence="1">
    <location>
        <begin position="342"/>
        <end position="358"/>
    </location>
</feature>
<dbReference type="RefSeq" id="XP_001804959.1">
    <property type="nucleotide sequence ID" value="XM_001804907.1"/>
</dbReference>
<dbReference type="EMBL" id="CP069042">
    <property type="protein sequence ID" value="QRD06214.1"/>
    <property type="molecule type" value="Genomic_DNA"/>
</dbReference>
<dbReference type="Gene3D" id="3.90.550.10">
    <property type="entry name" value="Spore Coat Polysaccharide Biosynthesis Protein SpsA, Chain A"/>
    <property type="match status" value="2"/>
</dbReference>
<dbReference type="AlphaFoldDB" id="A0A7U2IAF0"/>
<protein>
    <recommendedName>
        <fullName evidence="4">Mannosyl-3-phosphoglycerate synthase</fullName>
    </recommendedName>
</protein>
<name>A0A7U2IAF0_PHANO</name>
<dbReference type="Pfam" id="PF09488">
    <property type="entry name" value="Osmo_MPGsynth"/>
    <property type="match status" value="1"/>
</dbReference>
<dbReference type="Proteomes" id="UP000663193">
    <property type="component" value="Chromosome 20"/>
</dbReference>
<dbReference type="GO" id="GO:0050504">
    <property type="term" value="F:mannosyl-3-phosphoglycerate synthase activity"/>
    <property type="evidence" value="ECO:0007669"/>
    <property type="project" value="InterPro"/>
</dbReference>
<reference evidence="3" key="1">
    <citation type="journal article" date="2021" name="BMC Genomics">
        <title>Chromosome-level genome assembly and manually-curated proteome of model necrotroph Parastagonospora nodorum Sn15 reveals a genome-wide trove of candidate effector homologs, and redundancy of virulence-related functions within an accessory chromosome.</title>
        <authorList>
            <person name="Bertazzoni S."/>
            <person name="Jones D.A.B."/>
            <person name="Phan H.T."/>
            <person name="Tan K.-C."/>
            <person name="Hane J.K."/>
        </authorList>
    </citation>
    <scope>NUCLEOTIDE SEQUENCE [LARGE SCALE GENOMIC DNA]</scope>
    <source>
        <strain evidence="3">SN15 / ATCC MYA-4574 / FGSC 10173)</strain>
    </source>
</reference>
<sequence length="493" mass="53600">MRLAITSNSASVGNVDIHETFRVIELDAGQYVETTKSTGLDGRSDSMSFSREALSAIETQLAIVVPCKDEAVSILDGVLHGIPHDCLIILVSNSKKDNFTAECNLLSDFCTDTRRSGIACHQHDPGFAEAFVAGGLPAIVRVVNGRPQIRNGKGEAMMMGAALAKLAGKKYIGFIDADNLVSGAVHEYCKVYAAGLHYALHCTGDGGQPDTDAMTPHCMVRIKWNSKPKVKDGIIIFEKLGRSSRVVNQWMNRLLTTVLGDEPEGNLQLIETGNAGEHAMSIDLAMDLKFATGYAVEPFQYIDAWERFSGRKFGDPESRLAQQSYDYEFLANDAAYTSSDESTLSSSASVSPISTPATSRPPSLMPALPAHEVRILQVQTRNPHFHDTSKGADHISAMQAGGLSTIYHSALTPQDLKDDLRQYFKDNLSDVKGVAEDGTPEAPRCYPSMSAMDFEVFHAKVKARNETMTVIGECGYNMLGCYQCAVRCMTSSD</sequence>
<dbReference type="OrthoDB" id="10013407at2759"/>
<evidence type="ECO:0000313" key="3">
    <source>
        <dbReference type="Proteomes" id="UP000663193"/>
    </source>
</evidence>
<evidence type="ECO:0000256" key="1">
    <source>
        <dbReference type="SAM" id="MobiDB-lite"/>
    </source>
</evidence>
<gene>
    <name evidence="2" type="ORF">JI435_147760</name>
</gene>
<dbReference type="VEuPathDB" id="FungiDB:JI435_147760"/>
<evidence type="ECO:0008006" key="4">
    <source>
        <dbReference type="Google" id="ProtNLM"/>
    </source>
</evidence>
<feature type="region of interest" description="Disordered" evidence="1">
    <location>
        <begin position="342"/>
        <end position="365"/>
    </location>
</feature>
<dbReference type="InterPro" id="IPR029044">
    <property type="entry name" value="Nucleotide-diphossugar_trans"/>
</dbReference>
<organism evidence="2 3">
    <name type="scientific">Phaeosphaeria nodorum (strain SN15 / ATCC MYA-4574 / FGSC 10173)</name>
    <name type="common">Glume blotch fungus</name>
    <name type="synonym">Parastagonospora nodorum</name>
    <dbReference type="NCBI Taxonomy" id="321614"/>
    <lineage>
        <taxon>Eukaryota</taxon>
        <taxon>Fungi</taxon>
        <taxon>Dikarya</taxon>
        <taxon>Ascomycota</taxon>
        <taxon>Pezizomycotina</taxon>
        <taxon>Dothideomycetes</taxon>
        <taxon>Pleosporomycetidae</taxon>
        <taxon>Pleosporales</taxon>
        <taxon>Pleosporineae</taxon>
        <taxon>Phaeosphaeriaceae</taxon>
        <taxon>Parastagonospora</taxon>
    </lineage>
</organism>
<dbReference type="KEGG" id="pno:SNOG_14776"/>